<feature type="compositionally biased region" description="Gly residues" evidence="6">
    <location>
        <begin position="284"/>
        <end position="298"/>
    </location>
</feature>
<dbReference type="InterPro" id="IPR013249">
    <property type="entry name" value="RNA_pol_sigma70_r4_t2"/>
</dbReference>
<evidence type="ECO:0000313" key="9">
    <source>
        <dbReference type="EMBL" id="QDU19157.1"/>
    </source>
</evidence>
<keyword evidence="10" id="KW-1185">Reference proteome</keyword>
<evidence type="ECO:0000313" key="10">
    <source>
        <dbReference type="Proteomes" id="UP000319576"/>
    </source>
</evidence>
<dbReference type="KEGG" id="uli:ETAA1_10610"/>
<evidence type="ECO:0000256" key="6">
    <source>
        <dbReference type="SAM" id="MobiDB-lite"/>
    </source>
</evidence>
<dbReference type="InterPro" id="IPR036388">
    <property type="entry name" value="WH-like_DNA-bd_sf"/>
</dbReference>
<dbReference type="SUPFAM" id="SSF88946">
    <property type="entry name" value="Sigma2 domain of RNA polymerase sigma factors"/>
    <property type="match status" value="1"/>
</dbReference>
<dbReference type="Proteomes" id="UP000319576">
    <property type="component" value="Chromosome"/>
</dbReference>
<dbReference type="OrthoDB" id="290843at2"/>
<dbReference type="PANTHER" id="PTHR43133:SF8">
    <property type="entry name" value="RNA POLYMERASE SIGMA FACTOR HI_1459-RELATED"/>
    <property type="match status" value="1"/>
</dbReference>
<feature type="compositionally biased region" description="Gly residues" evidence="6">
    <location>
        <begin position="376"/>
        <end position="388"/>
    </location>
</feature>
<evidence type="ECO:0000256" key="1">
    <source>
        <dbReference type="ARBA" id="ARBA00010641"/>
    </source>
</evidence>
<evidence type="ECO:0000256" key="3">
    <source>
        <dbReference type="ARBA" id="ARBA00023082"/>
    </source>
</evidence>
<dbReference type="GO" id="GO:0003677">
    <property type="term" value="F:DNA binding"/>
    <property type="evidence" value="ECO:0007669"/>
    <property type="project" value="UniProtKB-KW"/>
</dbReference>
<sequence>MAHPTLNLVLRHAGALAADADEPDGDLIRRFAGGDEAAFAALVCRHAAVVWAACRHLLPNPADAEDAFQVTFLAFARSARFVRDAGAVGGWLHGVAVRAALRLRRDAARRRSREHRTAAGEADRSVPEGTWDALLAAVHEEVGRLPGPLRTAFVLCDLEGVRQPDAAARLGWKPGTLTGRLARARRQLLDRLTGRGLAPAVAGAVGLGVATATAAAPAELVGRVETLVRAGGVVPSAMSELVREVTPMAMNWWAKRLAAAVVVAGGLGVVLFPMARAQQPGATPAGGGLGPGAPGGQGVIAPGGTSGMGSMGPPRSGWEYKYVEQRREVAQFKKTLSDLGAAGWEYCDHLEVVSVPGAPSTDLLVFKRPAAGWVTGTGPGGTMPGMGSGPVVPRNGPASSSGPPTGGGEGSNGGPVRGAEPRRARVRRAAGRTPWVGRRRWARAAAPAGGAPRRVRTHWCCGRKTPAPRNWPRSCARCSAGTRSSLPPTSGRTA</sequence>
<feature type="region of interest" description="Disordered" evidence="6">
    <location>
        <begin position="376"/>
        <end position="432"/>
    </location>
</feature>
<evidence type="ECO:0000256" key="2">
    <source>
        <dbReference type="ARBA" id="ARBA00023015"/>
    </source>
</evidence>
<gene>
    <name evidence="9" type="primary">sigE_7</name>
    <name evidence="9" type="ORF">ETAA1_10610</name>
</gene>
<comment type="similarity">
    <text evidence="1">Belongs to the sigma-70 factor family. ECF subfamily.</text>
</comment>
<dbReference type="NCBIfam" id="TIGR02937">
    <property type="entry name" value="sigma70-ECF"/>
    <property type="match status" value="1"/>
</dbReference>
<reference evidence="9 10" key="1">
    <citation type="submission" date="2019-02" db="EMBL/GenBank/DDBJ databases">
        <title>Deep-cultivation of Planctomycetes and their phenomic and genomic characterization uncovers novel biology.</title>
        <authorList>
            <person name="Wiegand S."/>
            <person name="Jogler M."/>
            <person name="Boedeker C."/>
            <person name="Pinto D."/>
            <person name="Vollmers J."/>
            <person name="Rivas-Marin E."/>
            <person name="Kohn T."/>
            <person name="Peeters S.H."/>
            <person name="Heuer A."/>
            <person name="Rast P."/>
            <person name="Oberbeckmann S."/>
            <person name="Bunk B."/>
            <person name="Jeske O."/>
            <person name="Meyerdierks A."/>
            <person name="Storesund J.E."/>
            <person name="Kallscheuer N."/>
            <person name="Luecker S."/>
            <person name="Lage O.M."/>
            <person name="Pohl T."/>
            <person name="Merkel B.J."/>
            <person name="Hornburger P."/>
            <person name="Mueller R.-W."/>
            <person name="Bruemmer F."/>
            <person name="Labrenz M."/>
            <person name="Spormann A.M."/>
            <person name="Op den Camp H."/>
            <person name="Overmann J."/>
            <person name="Amann R."/>
            <person name="Jetten M.S.M."/>
            <person name="Mascher T."/>
            <person name="Medema M.H."/>
            <person name="Devos D.P."/>
            <person name="Kaster A.-K."/>
            <person name="Ovreas L."/>
            <person name="Rohde M."/>
            <person name="Galperin M.Y."/>
            <person name="Jogler C."/>
        </authorList>
    </citation>
    <scope>NUCLEOTIDE SEQUENCE [LARGE SCALE GENOMIC DNA]</scope>
    <source>
        <strain evidence="9 10">ETA_A1</strain>
    </source>
</reference>
<dbReference type="SUPFAM" id="SSF88659">
    <property type="entry name" value="Sigma3 and sigma4 domains of RNA polymerase sigma factors"/>
    <property type="match status" value="1"/>
</dbReference>
<dbReference type="InterPro" id="IPR013324">
    <property type="entry name" value="RNA_pol_sigma_r3/r4-like"/>
</dbReference>
<feature type="domain" description="RNA polymerase sigma-70 region 2" evidence="7">
    <location>
        <begin position="43"/>
        <end position="110"/>
    </location>
</feature>
<dbReference type="RefSeq" id="WP_145234943.1">
    <property type="nucleotide sequence ID" value="NZ_CP036273.1"/>
</dbReference>
<dbReference type="GO" id="GO:0006352">
    <property type="term" value="P:DNA-templated transcription initiation"/>
    <property type="evidence" value="ECO:0007669"/>
    <property type="project" value="InterPro"/>
</dbReference>
<keyword evidence="4" id="KW-0238">DNA-binding</keyword>
<dbReference type="AlphaFoldDB" id="A0A517XNS6"/>
<feature type="region of interest" description="Disordered" evidence="6">
    <location>
        <begin position="283"/>
        <end position="312"/>
    </location>
</feature>
<dbReference type="PANTHER" id="PTHR43133">
    <property type="entry name" value="RNA POLYMERASE ECF-TYPE SIGMA FACTO"/>
    <property type="match status" value="1"/>
</dbReference>
<dbReference type="InterPro" id="IPR007627">
    <property type="entry name" value="RNA_pol_sigma70_r2"/>
</dbReference>
<feature type="compositionally biased region" description="Low complexity" evidence="6">
    <location>
        <begin position="389"/>
        <end position="403"/>
    </location>
</feature>
<feature type="region of interest" description="Disordered" evidence="6">
    <location>
        <begin position="463"/>
        <end position="494"/>
    </location>
</feature>
<dbReference type="Pfam" id="PF04542">
    <property type="entry name" value="Sigma70_r2"/>
    <property type="match status" value="1"/>
</dbReference>
<evidence type="ECO:0000256" key="4">
    <source>
        <dbReference type="ARBA" id="ARBA00023125"/>
    </source>
</evidence>
<accession>A0A517XNS6</accession>
<feature type="compositionally biased region" description="Polar residues" evidence="6">
    <location>
        <begin position="481"/>
        <end position="494"/>
    </location>
</feature>
<dbReference type="InterPro" id="IPR039425">
    <property type="entry name" value="RNA_pol_sigma-70-like"/>
</dbReference>
<keyword evidence="5" id="KW-0804">Transcription</keyword>
<evidence type="ECO:0000259" key="7">
    <source>
        <dbReference type="Pfam" id="PF04542"/>
    </source>
</evidence>
<dbReference type="EMBL" id="CP036273">
    <property type="protein sequence ID" value="QDU19157.1"/>
    <property type="molecule type" value="Genomic_DNA"/>
</dbReference>
<keyword evidence="2" id="KW-0805">Transcription regulation</keyword>
<keyword evidence="3" id="KW-0731">Sigma factor</keyword>
<dbReference type="Pfam" id="PF08281">
    <property type="entry name" value="Sigma70_r4_2"/>
    <property type="match status" value="1"/>
</dbReference>
<dbReference type="InterPro" id="IPR013325">
    <property type="entry name" value="RNA_pol_sigma_r2"/>
</dbReference>
<dbReference type="InterPro" id="IPR014284">
    <property type="entry name" value="RNA_pol_sigma-70_dom"/>
</dbReference>
<dbReference type="Gene3D" id="1.10.10.10">
    <property type="entry name" value="Winged helix-like DNA-binding domain superfamily/Winged helix DNA-binding domain"/>
    <property type="match status" value="1"/>
</dbReference>
<evidence type="ECO:0000259" key="8">
    <source>
        <dbReference type="Pfam" id="PF08281"/>
    </source>
</evidence>
<protein>
    <submittedName>
        <fullName evidence="9">ECF RNA polymerase sigma factor SigE</fullName>
    </submittedName>
</protein>
<feature type="compositionally biased region" description="Gly residues" evidence="6">
    <location>
        <begin position="404"/>
        <end position="416"/>
    </location>
</feature>
<dbReference type="Gene3D" id="1.10.1740.10">
    <property type="match status" value="1"/>
</dbReference>
<name>A0A517XNS6_9BACT</name>
<dbReference type="GO" id="GO:0016987">
    <property type="term" value="F:sigma factor activity"/>
    <property type="evidence" value="ECO:0007669"/>
    <property type="project" value="UniProtKB-KW"/>
</dbReference>
<evidence type="ECO:0000256" key="5">
    <source>
        <dbReference type="ARBA" id="ARBA00023163"/>
    </source>
</evidence>
<proteinExistence type="inferred from homology"/>
<feature type="domain" description="RNA polymerase sigma factor 70 region 4 type 2" evidence="8">
    <location>
        <begin position="137"/>
        <end position="188"/>
    </location>
</feature>
<organism evidence="9 10">
    <name type="scientific">Urbifossiella limnaea</name>
    <dbReference type="NCBI Taxonomy" id="2528023"/>
    <lineage>
        <taxon>Bacteria</taxon>
        <taxon>Pseudomonadati</taxon>
        <taxon>Planctomycetota</taxon>
        <taxon>Planctomycetia</taxon>
        <taxon>Gemmatales</taxon>
        <taxon>Gemmataceae</taxon>
        <taxon>Urbifossiella</taxon>
    </lineage>
</organism>